<feature type="non-terminal residue" evidence="4">
    <location>
        <position position="1"/>
    </location>
</feature>
<protein>
    <recommendedName>
        <fullName evidence="5">Aminotransferase class I/classII domain-containing protein</fullName>
    </recommendedName>
</protein>
<keyword evidence="2" id="KW-0032">Aminotransferase</keyword>
<evidence type="ECO:0000313" key="4">
    <source>
        <dbReference type="EMBL" id="GAF68798.1"/>
    </source>
</evidence>
<evidence type="ECO:0000256" key="1">
    <source>
        <dbReference type="ARBA" id="ARBA00001933"/>
    </source>
</evidence>
<gene>
    <name evidence="4" type="ORF">S01H1_12536</name>
</gene>
<evidence type="ECO:0000256" key="3">
    <source>
        <dbReference type="ARBA" id="ARBA00022679"/>
    </source>
</evidence>
<dbReference type="SUPFAM" id="SSF53383">
    <property type="entry name" value="PLP-dependent transferases"/>
    <property type="match status" value="1"/>
</dbReference>
<dbReference type="GO" id="GO:0008483">
    <property type="term" value="F:transaminase activity"/>
    <property type="evidence" value="ECO:0007669"/>
    <property type="project" value="UniProtKB-KW"/>
</dbReference>
<evidence type="ECO:0000256" key="2">
    <source>
        <dbReference type="ARBA" id="ARBA00022576"/>
    </source>
</evidence>
<accession>X0RJ40</accession>
<dbReference type="InterPro" id="IPR050881">
    <property type="entry name" value="LL-DAP_aminotransferase"/>
</dbReference>
<dbReference type="PANTHER" id="PTHR42832">
    <property type="entry name" value="AMINO ACID AMINOTRANSFERASE"/>
    <property type="match status" value="1"/>
</dbReference>
<reference evidence="4" key="1">
    <citation type="journal article" date="2014" name="Front. Microbiol.">
        <title>High frequency of phylogenetically diverse reductive dehalogenase-homologous genes in deep subseafloor sedimentary metagenomes.</title>
        <authorList>
            <person name="Kawai M."/>
            <person name="Futagami T."/>
            <person name="Toyoda A."/>
            <person name="Takaki Y."/>
            <person name="Nishi S."/>
            <person name="Hori S."/>
            <person name="Arai W."/>
            <person name="Tsubouchi T."/>
            <person name="Morono Y."/>
            <person name="Uchiyama I."/>
            <person name="Ito T."/>
            <person name="Fujiyama A."/>
            <person name="Inagaki F."/>
            <person name="Takami H."/>
        </authorList>
    </citation>
    <scope>NUCLEOTIDE SEQUENCE</scope>
    <source>
        <strain evidence="4">Expedition CK06-06</strain>
    </source>
</reference>
<evidence type="ECO:0008006" key="5">
    <source>
        <dbReference type="Google" id="ProtNLM"/>
    </source>
</evidence>
<dbReference type="AlphaFoldDB" id="X0RJ40"/>
<keyword evidence="3" id="KW-0808">Transferase</keyword>
<dbReference type="EMBL" id="BARS01006442">
    <property type="protein sequence ID" value="GAF68798.1"/>
    <property type="molecule type" value="Genomic_DNA"/>
</dbReference>
<comment type="caution">
    <text evidence="4">The sequence shown here is derived from an EMBL/GenBank/DDBJ whole genome shotgun (WGS) entry which is preliminary data.</text>
</comment>
<sequence length="59" mass="6389">CPEGTDSTVFADRLLEEADIVTTPGVGYGPHGEGYVRMALTVEEEILEEAAARIRRLAL</sequence>
<dbReference type="InterPro" id="IPR015422">
    <property type="entry name" value="PyrdxlP-dep_Trfase_small"/>
</dbReference>
<comment type="cofactor">
    <cofactor evidence="1">
        <name>pyridoxal 5'-phosphate</name>
        <dbReference type="ChEBI" id="CHEBI:597326"/>
    </cofactor>
</comment>
<proteinExistence type="predicted"/>
<organism evidence="4">
    <name type="scientific">marine sediment metagenome</name>
    <dbReference type="NCBI Taxonomy" id="412755"/>
    <lineage>
        <taxon>unclassified sequences</taxon>
        <taxon>metagenomes</taxon>
        <taxon>ecological metagenomes</taxon>
    </lineage>
</organism>
<dbReference type="InterPro" id="IPR015424">
    <property type="entry name" value="PyrdxlP-dep_Trfase"/>
</dbReference>
<dbReference type="PANTHER" id="PTHR42832:SF3">
    <property type="entry name" value="L-GLUTAMINE--4-(METHYLSULFANYL)-2-OXOBUTANOATE AMINOTRANSFERASE"/>
    <property type="match status" value="1"/>
</dbReference>
<dbReference type="Gene3D" id="3.90.1150.10">
    <property type="entry name" value="Aspartate Aminotransferase, domain 1"/>
    <property type="match status" value="1"/>
</dbReference>
<name>X0RJ40_9ZZZZ</name>